<evidence type="ECO:0000313" key="2">
    <source>
        <dbReference type="EMBL" id="VDM02382.1"/>
    </source>
</evidence>
<reference evidence="2 3" key="2">
    <citation type="submission" date="2018-11" db="EMBL/GenBank/DDBJ databases">
        <authorList>
            <consortium name="Pathogen Informatics"/>
        </authorList>
    </citation>
    <scope>NUCLEOTIDE SEQUENCE [LARGE SCALE GENOMIC DNA]</scope>
    <source>
        <strain evidence="2 3">NST_G2</strain>
    </source>
</reference>
<feature type="region of interest" description="Disordered" evidence="1">
    <location>
        <begin position="222"/>
        <end position="261"/>
    </location>
</feature>
<evidence type="ECO:0000256" key="1">
    <source>
        <dbReference type="SAM" id="MobiDB-lite"/>
    </source>
</evidence>
<evidence type="ECO:0000313" key="4">
    <source>
        <dbReference type="WBParaSite" id="SSLN_0001660401-mRNA-1"/>
    </source>
</evidence>
<organism evidence="4">
    <name type="scientific">Schistocephalus solidus</name>
    <name type="common">Tapeworm</name>
    <dbReference type="NCBI Taxonomy" id="70667"/>
    <lineage>
        <taxon>Eukaryota</taxon>
        <taxon>Metazoa</taxon>
        <taxon>Spiralia</taxon>
        <taxon>Lophotrochozoa</taxon>
        <taxon>Platyhelminthes</taxon>
        <taxon>Cestoda</taxon>
        <taxon>Eucestoda</taxon>
        <taxon>Diphyllobothriidea</taxon>
        <taxon>Diphyllobothriidae</taxon>
        <taxon>Schistocephalus</taxon>
    </lineage>
</organism>
<dbReference type="WBParaSite" id="SSLN_0001660401-mRNA-1">
    <property type="protein sequence ID" value="SSLN_0001660401-mRNA-1"/>
    <property type="gene ID" value="SSLN_0001660401"/>
</dbReference>
<feature type="compositionally biased region" description="Low complexity" evidence="1">
    <location>
        <begin position="222"/>
        <end position="236"/>
    </location>
</feature>
<gene>
    <name evidence="2" type="ORF">SSLN_LOCUS15996</name>
</gene>
<sequence>MLVAMAPTALAGLVVSPMDSFASSAACSDDPNSLTEASNYIIAQSATQAPQSCIACLTSTAVWLFDGPTGDETGLQQQQLAYFPLAQIASCLTPSKDGRHVVFLISPPHSETDNGLPPGDLPWCLTFESDSPTEVAFFYSAFLISECVLAAQLNRVTSLTAASDLAEKSKLVAIISRSSNFGDVPCSDSPPVRTSERGLYSWLFSRFPFFVRISATVVSQPSSAAATQRPQQQQPSKVTAPAAELPVVAASKQESDVTEPG</sequence>
<accession>A0A183THP8</accession>
<evidence type="ECO:0000313" key="3">
    <source>
        <dbReference type="Proteomes" id="UP000275846"/>
    </source>
</evidence>
<dbReference type="Proteomes" id="UP000275846">
    <property type="component" value="Unassembled WGS sequence"/>
</dbReference>
<proteinExistence type="predicted"/>
<protein>
    <submittedName>
        <fullName evidence="4">Secreted protein</fullName>
    </submittedName>
</protein>
<dbReference type="AlphaFoldDB" id="A0A183THP8"/>
<dbReference type="EMBL" id="UYSU01040542">
    <property type="protein sequence ID" value="VDM02382.1"/>
    <property type="molecule type" value="Genomic_DNA"/>
</dbReference>
<name>A0A183THP8_SCHSO</name>
<keyword evidence="3" id="KW-1185">Reference proteome</keyword>
<reference evidence="4" key="1">
    <citation type="submission" date="2016-06" db="UniProtKB">
        <authorList>
            <consortium name="WormBaseParasite"/>
        </authorList>
    </citation>
    <scope>IDENTIFICATION</scope>
</reference>